<sequence length="443" mass="48220">MTPFRFFHLKSIGGQIAALVVASIVALHLILTASFLISRPDRADPPPDSAHQLADAALLLSGADASERPRILADIARAFPRAGIELLAPGTTPATDDGDSPHLRNVRRHLGHQYKVLALAPQGGAHRIAVGLPDGTMIAGRVEQSPYPPRFWGGPWMITLLFALISVTMLGLWAAYALAAPLSSFARAAENFSLDGEAADPLPERGPEEIRSVARALNRMHERIARLMSDRTRMLAAISHDLRTPITRLRLRAEFIEDEGNRRRMLIDLDQMRSMLESVLSLLRNDRKIEAVTLVDIASTLQLIADQFGDMGHVVHYDGPASATAAARPDDLHRGVTNLVENAVRFGAEVTIRLDIDGTKLVIDVEDDGPGISDARKQEMLEPFVRGDDARTMDDSTGFGLGLSIAHAIALAHGGELSLHDRAPHGLIVRMQLPVWQQPRLAA</sequence>
<dbReference type="Pfam" id="PF02518">
    <property type="entry name" value="HATPase_c"/>
    <property type="match status" value="1"/>
</dbReference>
<dbReference type="Gene3D" id="1.10.287.130">
    <property type="match status" value="1"/>
</dbReference>
<evidence type="ECO:0000256" key="14">
    <source>
        <dbReference type="ARBA" id="ARBA00023136"/>
    </source>
</evidence>
<protein>
    <recommendedName>
        <fullName evidence="3">histidine kinase</fullName>
        <ecNumber evidence="3">2.7.13.3</ecNumber>
    </recommendedName>
</protein>
<evidence type="ECO:0000256" key="15">
    <source>
        <dbReference type="SAM" id="Phobius"/>
    </source>
</evidence>
<dbReference type="InterPro" id="IPR050980">
    <property type="entry name" value="2C_sensor_his_kinase"/>
</dbReference>
<evidence type="ECO:0000256" key="10">
    <source>
        <dbReference type="ARBA" id="ARBA00022777"/>
    </source>
</evidence>
<dbReference type="GO" id="GO:0005524">
    <property type="term" value="F:ATP binding"/>
    <property type="evidence" value="ECO:0007669"/>
    <property type="project" value="UniProtKB-KW"/>
</dbReference>
<dbReference type="InterPro" id="IPR036097">
    <property type="entry name" value="HisK_dim/P_sf"/>
</dbReference>
<dbReference type="InterPro" id="IPR003594">
    <property type="entry name" value="HATPase_dom"/>
</dbReference>
<dbReference type="Gene3D" id="3.30.565.10">
    <property type="entry name" value="Histidine kinase-like ATPase, C-terminal domain"/>
    <property type="match status" value="1"/>
</dbReference>
<evidence type="ECO:0000256" key="3">
    <source>
        <dbReference type="ARBA" id="ARBA00012438"/>
    </source>
</evidence>
<dbReference type="SUPFAM" id="SSF47384">
    <property type="entry name" value="Homodimeric domain of signal transducing histidine kinase"/>
    <property type="match status" value="1"/>
</dbReference>
<evidence type="ECO:0000256" key="1">
    <source>
        <dbReference type="ARBA" id="ARBA00000085"/>
    </source>
</evidence>
<reference evidence="19" key="1">
    <citation type="submission" date="2019-10" db="EMBL/GenBank/DDBJ databases">
        <title>Complete Genome Sequence of Bradyrhizobium betae type strain PL7HG1T.</title>
        <authorList>
            <person name="Bromfield E.S.P."/>
            <person name="Cloutier S."/>
        </authorList>
    </citation>
    <scope>NUCLEOTIDE SEQUENCE [LARGE SCALE GENOMIC DNA]</scope>
    <source>
        <strain evidence="19">PL7HG1</strain>
    </source>
</reference>
<keyword evidence="5" id="KW-0997">Cell inner membrane</keyword>
<evidence type="ECO:0000256" key="6">
    <source>
        <dbReference type="ARBA" id="ARBA00022553"/>
    </source>
</evidence>
<evidence type="ECO:0000256" key="5">
    <source>
        <dbReference type="ARBA" id="ARBA00022519"/>
    </source>
</evidence>
<evidence type="ECO:0000256" key="2">
    <source>
        <dbReference type="ARBA" id="ARBA00004429"/>
    </source>
</evidence>
<proteinExistence type="predicted"/>
<feature type="transmembrane region" description="Helical" evidence="15">
    <location>
        <begin position="12"/>
        <end position="37"/>
    </location>
</feature>
<dbReference type="CDD" id="cd00075">
    <property type="entry name" value="HATPase"/>
    <property type="match status" value="1"/>
</dbReference>
<keyword evidence="4" id="KW-1003">Cell membrane</keyword>
<comment type="subcellular location">
    <subcellularLocation>
        <location evidence="2">Cell inner membrane</location>
        <topology evidence="2">Multi-pass membrane protein</topology>
    </subcellularLocation>
</comment>
<dbReference type="CDD" id="cd06225">
    <property type="entry name" value="HAMP"/>
    <property type="match status" value="1"/>
</dbReference>
<feature type="transmembrane region" description="Helical" evidence="15">
    <location>
        <begin position="156"/>
        <end position="179"/>
    </location>
</feature>
<dbReference type="InterPro" id="IPR003660">
    <property type="entry name" value="HAMP_dom"/>
</dbReference>
<keyword evidence="7" id="KW-0808">Transferase</keyword>
<keyword evidence="11" id="KW-0067">ATP-binding</keyword>
<keyword evidence="6" id="KW-0597">Phosphoprotein</keyword>
<dbReference type="Proteomes" id="UP000325641">
    <property type="component" value="Chromosome"/>
</dbReference>
<dbReference type="PROSITE" id="PS50109">
    <property type="entry name" value="HIS_KIN"/>
    <property type="match status" value="1"/>
</dbReference>
<evidence type="ECO:0000256" key="7">
    <source>
        <dbReference type="ARBA" id="ARBA00022679"/>
    </source>
</evidence>
<evidence type="ECO:0000259" key="17">
    <source>
        <dbReference type="PROSITE" id="PS50885"/>
    </source>
</evidence>
<dbReference type="PROSITE" id="PS50885">
    <property type="entry name" value="HAMP"/>
    <property type="match status" value="1"/>
</dbReference>
<dbReference type="AlphaFoldDB" id="A0A5P6P9N6"/>
<evidence type="ECO:0000259" key="16">
    <source>
        <dbReference type="PROSITE" id="PS50109"/>
    </source>
</evidence>
<dbReference type="InterPro" id="IPR004358">
    <property type="entry name" value="Sig_transdc_His_kin-like_C"/>
</dbReference>
<evidence type="ECO:0000256" key="8">
    <source>
        <dbReference type="ARBA" id="ARBA00022692"/>
    </source>
</evidence>
<dbReference type="SMART" id="SM00304">
    <property type="entry name" value="HAMP"/>
    <property type="match status" value="1"/>
</dbReference>
<dbReference type="Pfam" id="PF00672">
    <property type="entry name" value="HAMP"/>
    <property type="match status" value="1"/>
</dbReference>
<dbReference type="PRINTS" id="PR00344">
    <property type="entry name" value="BCTRLSENSOR"/>
</dbReference>
<dbReference type="SUPFAM" id="SSF55874">
    <property type="entry name" value="ATPase domain of HSP90 chaperone/DNA topoisomerase II/histidine kinase"/>
    <property type="match status" value="1"/>
</dbReference>
<feature type="domain" description="Histidine kinase" evidence="16">
    <location>
        <begin position="237"/>
        <end position="437"/>
    </location>
</feature>
<evidence type="ECO:0000256" key="13">
    <source>
        <dbReference type="ARBA" id="ARBA00023012"/>
    </source>
</evidence>
<dbReference type="EMBL" id="CP044543">
    <property type="protein sequence ID" value="QFI75097.1"/>
    <property type="molecule type" value="Genomic_DNA"/>
</dbReference>
<organism evidence="18 19">
    <name type="scientific">Bradyrhizobium betae</name>
    <dbReference type="NCBI Taxonomy" id="244734"/>
    <lineage>
        <taxon>Bacteria</taxon>
        <taxon>Pseudomonadati</taxon>
        <taxon>Pseudomonadota</taxon>
        <taxon>Alphaproteobacteria</taxon>
        <taxon>Hyphomicrobiales</taxon>
        <taxon>Nitrobacteraceae</taxon>
        <taxon>Bradyrhizobium</taxon>
    </lineage>
</organism>
<accession>A0A5P6P9N6</accession>
<evidence type="ECO:0000256" key="4">
    <source>
        <dbReference type="ARBA" id="ARBA00022475"/>
    </source>
</evidence>
<dbReference type="InterPro" id="IPR003661">
    <property type="entry name" value="HisK_dim/P_dom"/>
</dbReference>
<keyword evidence="8 15" id="KW-0812">Transmembrane</keyword>
<evidence type="ECO:0000256" key="12">
    <source>
        <dbReference type="ARBA" id="ARBA00022989"/>
    </source>
</evidence>
<dbReference type="InterPro" id="IPR005467">
    <property type="entry name" value="His_kinase_dom"/>
</dbReference>
<dbReference type="FunFam" id="1.10.287.130:FF:000088">
    <property type="entry name" value="Two-component sensor histidine kinase"/>
    <property type="match status" value="1"/>
</dbReference>
<dbReference type="FunFam" id="3.30.565.10:FF:000144">
    <property type="entry name" value="Two-component sensor histidine kinase"/>
    <property type="match status" value="1"/>
</dbReference>
<evidence type="ECO:0000313" key="18">
    <source>
        <dbReference type="EMBL" id="QFI75097.1"/>
    </source>
</evidence>
<evidence type="ECO:0000313" key="19">
    <source>
        <dbReference type="Proteomes" id="UP000325641"/>
    </source>
</evidence>
<dbReference type="Pfam" id="PF00512">
    <property type="entry name" value="HisKA"/>
    <property type="match status" value="1"/>
</dbReference>
<dbReference type="GO" id="GO:0005886">
    <property type="term" value="C:plasma membrane"/>
    <property type="evidence" value="ECO:0007669"/>
    <property type="project" value="UniProtKB-SubCell"/>
</dbReference>
<dbReference type="RefSeq" id="WP_151648312.1">
    <property type="nucleotide sequence ID" value="NZ_CP044543.1"/>
</dbReference>
<dbReference type="GO" id="GO:0000155">
    <property type="term" value="F:phosphorelay sensor kinase activity"/>
    <property type="evidence" value="ECO:0007669"/>
    <property type="project" value="InterPro"/>
</dbReference>
<dbReference type="KEGG" id="bbet:F8237_23435"/>
<feature type="domain" description="HAMP" evidence="17">
    <location>
        <begin position="176"/>
        <end position="229"/>
    </location>
</feature>
<dbReference type="InterPro" id="IPR036890">
    <property type="entry name" value="HATPase_C_sf"/>
</dbReference>
<name>A0A5P6P9N6_9BRAD</name>
<keyword evidence="12 15" id="KW-1133">Transmembrane helix</keyword>
<gene>
    <name evidence="18" type="ORF">F8237_23435</name>
</gene>
<dbReference type="PANTHER" id="PTHR44936:SF5">
    <property type="entry name" value="SENSOR HISTIDINE KINASE ENVZ"/>
    <property type="match status" value="1"/>
</dbReference>
<dbReference type="OrthoDB" id="9804645at2"/>
<keyword evidence="10" id="KW-0418">Kinase</keyword>
<dbReference type="EC" id="2.7.13.3" evidence="3"/>
<keyword evidence="13" id="KW-0902">Two-component regulatory system</keyword>
<dbReference type="SMART" id="SM00387">
    <property type="entry name" value="HATPase_c"/>
    <property type="match status" value="1"/>
</dbReference>
<dbReference type="SMART" id="SM00388">
    <property type="entry name" value="HisKA"/>
    <property type="match status" value="1"/>
</dbReference>
<keyword evidence="14 15" id="KW-0472">Membrane</keyword>
<evidence type="ECO:0000256" key="11">
    <source>
        <dbReference type="ARBA" id="ARBA00022840"/>
    </source>
</evidence>
<dbReference type="CDD" id="cd00082">
    <property type="entry name" value="HisKA"/>
    <property type="match status" value="1"/>
</dbReference>
<keyword evidence="9" id="KW-0547">Nucleotide-binding</keyword>
<evidence type="ECO:0000256" key="9">
    <source>
        <dbReference type="ARBA" id="ARBA00022741"/>
    </source>
</evidence>
<comment type="catalytic activity">
    <reaction evidence="1">
        <text>ATP + protein L-histidine = ADP + protein N-phospho-L-histidine.</text>
        <dbReference type="EC" id="2.7.13.3"/>
    </reaction>
</comment>
<dbReference type="PANTHER" id="PTHR44936">
    <property type="entry name" value="SENSOR PROTEIN CREC"/>
    <property type="match status" value="1"/>
</dbReference>